<dbReference type="Gene3D" id="3.30.70.100">
    <property type="match status" value="1"/>
</dbReference>
<comment type="similarity">
    <text evidence="2">Belongs to the MscS (TC 1.A.23) family.</text>
</comment>
<dbReference type="InterPro" id="IPR045275">
    <property type="entry name" value="MscS_archaea/bacteria_type"/>
</dbReference>
<feature type="transmembrane region" description="Helical" evidence="7">
    <location>
        <begin position="6"/>
        <end position="25"/>
    </location>
</feature>
<dbReference type="Gene3D" id="2.30.30.60">
    <property type="match status" value="1"/>
</dbReference>
<dbReference type="InterPro" id="IPR010920">
    <property type="entry name" value="LSM_dom_sf"/>
</dbReference>
<keyword evidence="6 7" id="KW-0472">Membrane</keyword>
<dbReference type="InterPro" id="IPR049278">
    <property type="entry name" value="MS_channel_C"/>
</dbReference>
<dbReference type="InterPro" id="IPR011066">
    <property type="entry name" value="MscS_channel_C_sf"/>
</dbReference>
<dbReference type="PANTHER" id="PTHR30221:SF1">
    <property type="entry name" value="SMALL-CONDUCTANCE MECHANOSENSITIVE CHANNEL"/>
    <property type="match status" value="1"/>
</dbReference>
<evidence type="ECO:0000256" key="7">
    <source>
        <dbReference type="SAM" id="Phobius"/>
    </source>
</evidence>
<evidence type="ECO:0000313" key="12">
    <source>
        <dbReference type="Proteomes" id="UP000464954"/>
    </source>
</evidence>
<dbReference type="InterPro" id="IPR011014">
    <property type="entry name" value="MscS_channel_TM-2"/>
</dbReference>
<evidence type="ECO:0000256" key="3">
    <source>
        <dbReference type="ARBA" id="ARBA00022475"/>
    </source>
</evidence>
<dbReference type="GO" id="GO:0008381">
    <property type="term" value="F:mechanosensitive monoatomic ion channel activity"/>
    <property type="evidence" value="ECO:0007669"/>
    <property type="project" value="InterPro"/>
</dbReference>
<dbReference type="SUPFAM" id="SSF50182">
    <property type="entry name" value="Sm-like ribonucleoproteins"/>
    <property type="match status" value="1"/>
</dbReference>
<dbReference type="Gene3D" id="1.10.287.1260">
    <property type="match status" value="1"/>
</dbReference>
<evidence type="ECO:0000256" key="6">
    <source>
        <dbReference type="ARBA" id="ARBA00023136"/>
    </source>
</evidence>
<dbReference type="Pfam" id="PF00924">
    <property type="entry name" value="MS_channel_2nd"/>
    <property type="match status" value="1"/>
</dbReference>
<keyword evidence="12" id="KW-1185">Reference proteome</keyword>
<feature type="domain" description="Mechanosensitive ion channel transmembrane helices 2/3" evidence="10">
    <location>
        <begin position="57"/>
        <end position="92"/>
    </location>
</feature>
<evidence type="ECO:0000256" key="2">
    <source>
        <dbReference type="ARBA" id="ARBA00008017"/>
    </source>
</evidence>
<feature type="transmembrane region" description="Helical" evidence="7">
    <location>
        <begin position="78"/>
        <end position="107"/>
    </location>
</feature>
<feature type="domain" description="Mechanosensitive ion channel MscS" evidence="8">
    <location>
        <begin position="94"/>
        <end position="159"/>
    </location>
</feature>
<dbReference type="PANTHER" id="PTHR30221">
    <property type="entry name" value="SMALL-CONDUCTANCE MECHANOSENSITIVE CHANNEL"/>
    <property type="match status" value="1"/>
</dbReference>
<proteinExistence type="inferred from homology"/>
<dbReference type="Pfam" id="PF21088">
    <property type="entry name" value="MS_channel_1st"/>
    <property type="match status" value="1"/>
</dbReference>
<dbReference type="InterPro" id="IPR023408">
    <property type="entry name" value="MscS_beta-dom_sf"/>
</dbReference>
<dbReference type="EMBL" id="CP047593">
    <property type="protein sequence ID" value="QHI70900.1"/>
    <property type="molecule type" value="Genomic_DNA"/>
</dbReference>
<evidence type="ECO:0000256" key="4">
    <source>
        <dbReference type="ARBA" id="ARBA00022692"/>
    </source>
</evidence>
<dbReference type="SUPFAM" id="SSF82861">
    <property type="entry name" value="Mechanosensitive channel protein MscS (YggB), transmembrane region"/>
    <property type="match status" value="1"/>
</dbReference>
<evidence type="ECO:0000256" key="1">
    <source>
        <dbReference type="ARBA" id="ARBA00004651"/>
    </source>
</evidence>
<dbReference type="InterPro" id="IPR006685">
    <property type="entry name" value="MscS_channel_2nd"/>
</dbReference>
<dbReference type="InterPro" id="IPR049142">
    <property type="entry name" value="MS_channel_1st"/>
</dbReference>
<evidence type="ECO:0000256" key="5">
    <source>
        <dbReference type="ARBA" id="ARBA00022989"/>
    </source>
</evidence>
<dbReference type="GO" id="GO:0005886">
    <property type="term" value="C:plasma membrane"/>
    <property type="evidence" value="ECO:0007669"/>
    <property type="project" value="UniProtKB-SubCell"/>
</dbReference>
<dbReference type="Proteomes" id="UP000464954">
    <property type="component" value="Chromosome"/>
</dbReference>
<feature type="transmembrane region" description="Helical" evidence="7">
    <location>
        <begin position="45"/>
        <end position="66"/>
    </location>
</feature>
<feature type="domain" description="Mechanosensitive ion channel MscS C-terminal" evidence="9">
    <location>
        <begin position="168"/>
        <end position="246"/>
    </location>
</feature>
<dbReference type="InterPro" id="IPR008910">
    <property type="entry name" value="MSC_TM_helix"/>
</dbReference>
<evidence type="ECO:0000313" key="11">
    <source>
        <dbReference type="EMBL" id="QHI70900.1"/>
    </source>
</evidence>
<dbReference type="AlphaFoldDB" id="A0A6P1M8H1"/>
<protein>
    <submittedName>
        <fullName evidence="11">Mechanosensitive ion channel</fullName>
    </submittedName>
</protein>
<reference evidence="11 12" key="1">
    <citation type="submission" date="2020-01" db="EMBL/GenBank/DDBJ databases">
        <title>Ponticoccus aerotolerans gen. nov., sp. nov., an anaerobic bacterium and proposal of Ponticoccusceae fam. nov., Ponticoccusles ord. nov. and Ponticoccuse classis nov. in the phylum Kiritimatiellaeota.</title>
        <authorList>
            <person name="Zhou L.Y."/>
            <person name="Du Z.J."/>
        </authorList>
    </citation>
    <scope>NUCLEOTIDE SEQUENCE [LARGE SCALE GENOMIC DNA]</scope>
    <source>
        <strain evidence="11 12">S-5007</strain>
    </source>
</reference>
<accession>A0A6P1M8H1</accession>
<evidence type="ECO:0000259" key="8">
    <source>
        <dbReference type="Pfam" id="PF00924"/>
    </source>
</evidence>
<keyword evidence="4 7" id="KW-0812">Transmembrane</keyword>
<evidence type="ECO:0000259" key="10">
    <source>
        <dbReference type="Pfam" id="PF21088"/>
    </source>
</evidence>
<gene>
    <name evidence="11" type="ORF">GT409_07105</name>
</gene>
<dbReference type="SUPFAM" id="SSF82689">
    <property type="entry name" value="Mechanosensitive channel protein MscS (YggB), C-terminal domain"/>
    <property type="match status" value="1"/>
</dbReference>
<name>A0A6P1M8H1_9BACT</name>
<keyword evidence="3" id="KW-1003">Cell membrane</keyword>
<comment type="subcellular location">
    <subcellularLocation>
        <location evidence="1">Cell membrane</location>
        <topology evidence="1">Multi-pass membrane protein</topology>
    </subcellularLocation>
</comment>
<dbReference type="KEGG" id="taer:GT409_07105"/>
<evidence type="ECO:0000259" key="9">
    <source>
        <dbReference type="Pfam" id="PF21082"/>
    </source>
</evidence>
<dbReference type="Pfam" id="PF21082">
    <property type="entry name" value="MS_channel_3rd"/>
    <property type="match status" value="1"/>
</dbReference>
<organism evidence="11 12">
    <name type="scientific">Tichowtungia aerotolerans</name>
    <dbReference type="NCBI Taxonomy" id="2697043"/>
    <lineage>
        <taxon>Bacteria</taxon>
        <taxon>Pseudomonadati</taxon>
        <taxon>Kiritimatiellota</taxon>
        <taxon>Tichowtungiia</taxon>
        <taxon>Tichowtungiales</taxon>
        <taxon>Tichowtungiaceae</taxon>
        <taxon>Tichowtungia</taxon>
    </lineage>
</organism>
<sequence length="261" mass="28634">MDKMTEVGLNLLAAVLIFVIGRFVAKTIKKLIARSMGKTKVDPVLISFTCNFGYSALMVFVILAALSRLGVQTTSFIAVIGAAGLAVGLALQGSLSNFAAGVLMVIFRPFKIGDFIDAGGVTGIVRDIHIFTTTLNTPDNKRVIVPNSKIMGDSITNFSAEGTRRIELIASISYSDDIDKAEEILMDEIKKESRILPEPAPTVGLMEMGDSSINFVVRPWVKVPDYWNVYFALNKAIKKRIEAEGMTIPFPQRDVHIYQEQ</sequence>
<dbReference type="Pfam" id="PF05552">
    <property type="entry name" value="MS_channel_1st_1"/>
    <property type="match status" value="1"/>
</dbReference>
<keyword evidence="5 7" id="KW-1133">Transmembrane helix</keyword>